<feature type="region of interest" description="Disordered" evidence="1">
    <location>
        <begin position="57"/>
        <end position="83"/>
    </location>
</feature>
<accession>A0AA35SSI9</accession>
<sequence>LHQGLNRNVDTLQHCKAQPGLCEPFVEVIPITPHCKYIILMTDGVYKSIEAPFLQKGWNRNQQGPHDHGEPRKRSARGPKEKVRCSCRSCPRAYQGYSRRCIQEPRCTRYPFTGGRRMPQEGRYDTTHPPVCHIGV</sequence>
<gene>
    <name evidence="2" type="ORF">GBAR_LOCUS19446</name>
</gene>
<evidence type="ECO:0000256" key="1">
    <source>
        <dbReference type="SAM" id="MobiDB-lite"/>
    </source>
</evidence>
<protein>
    <recommendedName>
        <fullName evidence="4">PPM-type phosphatase domain-containing protein</fullName>
    </recommendedName>
</protein>
<feature type="compositionally biased region" description="Basic and acidic residues" evidence="1">
    <location>
        <begin position="65"/>
        <end position="83"/>
    </location>
</feature>
<reference evidence="2" key="1">
    <citation type="submission" date="2023-03" db="EMBL/GenBank/DDBJ databases">
        <authorList>
            <person name="Steffen K."/>
            <person name="Cardenas P."/>
        </authorList>
    </citation>
    <scope>NUCLEOTIDE SEQUENCE</scope>
</reference>
<comment type="caution">
    <text evidence="2">The sequence shown here is derived from an EMBL/GenBank/DDBJ whole genome shotgun (WGS) entry which is preliminary data.</text>
</comment>
<organism evidence="2 3">
    <name type="scientific">Geodia barretti</name>
    <name type="common">Barrett's horny sponge</name>
    <dbReference type="NCBI Taxonomy" id="519541"/>
    <lineage>
        <taxon>Eukaryota</taxon>
        <taxon>Metazoa</taxon>
        <taxon>Porifera</taxon>
        <taxon>Demospongiae</taxon>
        <taxon>Heteroscleromorpha</taxon>
        <taxon>Tetractinellida</taxon>
        <taxon>Astrophorina</taxon>
        <taxon>Geodiidae</taxon>
        <taxon>Geodia</taxon>
    </lineage>
</organism>
<name>A0AA35SSI9_GEOBA</name>
<feature type="non-terminal residue" evidence="2">
    <location>
        <position position="1"/>
    </location>
</feature>
<keyword evidence="3" id="KW-1185">Reference proteome</keyword>
<evidence type="ECO:0000313" key="3">
    <source>
        <dbReference type="Proteomes" id="UP001174909"/>
    </source>
</evidence>
<proteinExistence type="predicted"/>
<dbReference type="Proteomes" id="UP001174909">
    <property type="component" value="Unassembled WGS sequence"/>
</dbReference>
<dbReference type="EMBL" id="CASHTH010002741">
    <property type="protein sequence ID" value="CAI8034552.1"/>
    <property type="molecule type" value="Genomic_DNA"/>
</dbReference>
<evidence type="ECO:0000313" key="2">
    <source>
        <dbReference type="EMBL" id="CAI8034552.1"/>
    </source>
</evidence>
<evidence type="ECO:0008006" key="4">
    <source>
        <dbReference type="Google" id="ProtNLM"/>
    </source>
</evidence>
<dbReference type="AlphaFoldDB" id="A0AA35SSI9"/>